<evidence type="ECO:0000313" key="1">
    <source>
        <dbReference type="EMBL" id="EMG45495.1"/>
    </source>
</evidence>
<dbReference type="OMA" id="AQMFNQY"/>
<dbReference type="Proteomes" id="UP000011777">
    <property type="component" value="Unassembled WGS sequence"/>
</dbReference>
<dbReference type="EMBL" id="AOGT01002452">
    <property type="protein sequence ID" value="EMG45495.1"/>
    <property type="molecule type" value="Genomic_DNA"/>
</dbReference>
<dbReference type="OrthoDB" id="4003546at2759"/>
<dbReference type="eggNOG" id="ENOG502RPYK">
    <property type="taxonomic scope" value="Eukaryota"/>
</dbReference>
<organism evidence="1 2">
    <name type="scientific">Candida maltosa (strain Xu316)</name>
    <name type="common">Yeast</name>
    <dbReference type="NCBI Taxonomy" id="1245528"/>
    <lineage>
        <taxon>Eukaryota</taxon>
        <taxon>Fungi</taxon>
        <taxon>Dikarya</taxon>
        <taxon>Ascomycota</taxon>
        <taxon>Saccharomycotina</taxon>
        <taxon>Pichiomycetes</taxon>
        <taxon>Debaryomycetaceae</taxon>
        <taxon>Candida/Lodderomyces clade</taxon>
        <taxon>Candida</taxon>
    </lineage>
</organism>
<keyword evidence="2" id="KW-1185">Reference proteome</keyword>
<dbReference type="AlphaFoldDB" id="M3JRT0"/>
<name>M3JRT0_CANMX</name>
<dbReference type="HOGENOM" id="CLU_329544_0_0_1"/>
<gene>
    <name evidence="1" type="ORF">G210_4320</name>
</gene>
<sequence length="870" mass="101142">MHSFRSTTLVSGVIKPLRCHRLYFNVLRYKYSGPDLFNTPKRRANVAINVIFPSLGNQQYTDATTKVIEKQKKQSGAPKKRNIDEKPILNVPDNEKLINAFEEYQQSLFDIESSPGLPVSSPEWLDRQASKIRKNKYPNLYVPDYNTILNDFDFMFPIYSSSSSIDKSMIINTTWAINDDINPEFNSLVELDKLKKDIKFNPMILAGKYQNIPQLYKNIFRAPCDDETGIKEWLAKLKTIGEKSLVYHGLLNNMDVPEEKLPASLVNALCFRHIVIGPHRKKLVKMMMSGDSGVNSIYQYLGMVSLVNKELSSDCLKSIFNYMRKEDEGTVKQEANPAKIELDIENLTPAQRKELSKNASKYANIGGFGLKSIDGFLLLNYRPKLPDEGLSRRDLAILGYEICKSHENRFELYGIKPELDKKSKLRLIRDFNETELKLPVIRTQRARTFSRHRLQKLGMNDTIINRILFLETEDPNLGPAIKQNRYCGYMRYHYHLNIALLNHELDDDRLYECLKSRPFMQYLAKFMKVPSFGQLYACSSEEQRYNWTNGLVKIVKEALSQLNAVEQEKFYEELKFRLLKQTFITVNVENLNSLLSDVQTDGYDEEYLKELGHKFVRYTAVKDFVKLDLQQFLSLQDLVLEEIKPKQMIKIGKMVLDNGTIEENKKLEFTFMKALAINGVDWGSEQYVFKIQLINVPVVDFSPAYDVEPSVNVNLEELTLPKVEFEGQREFKKLLLINYYVSLRAFKKLTPRNRVMNFTPIMNTISKIATLGGAYFEYAVLLKLKSSKYIEILREKSLKKDICEITGIHRPFEGGFGKWYKNVLFLREAKEYLELITYAQMFNQYIGMLYIFHKDKLDLYIDKFVDTIKK</sequence>
<protein>
    <submittedName>
        <fullName evidence="1">Uncharacterized protein</fullName>
    </submittedName>
</protein>
<reference evidence="1 2" key="1">
    <citation type="submission" date="2013-02" db="EMBL/GenBank/DDBJ databases">
        <title>Genome sequence of Candida maltosa Xu316, a potential industrial strain for xylitol and ethanol production.</title>
        <authorList>
            <person name="Yu J."/>
            <person name="Wang Q."/>
            <person name="Geng X."/>
            <person name="Bao W."/>
            <person name="He P."/>
            <person name="Cai J."/>
        </authorList>
    </citation>
    <scope>NUCLEOTIDE SEQUENCE [LARGE SCALE GENOMIC DNA]</scope>
    <source>
        <strain evidence="2">Xu316</strain>
    </source>
</reference>
<accession>M3JRT0</accession>
<proteinExistence type="predicted"/>
<comment type="caution">
    <text evidence="1">The sequence shown here is derived from an EMBL/GenBank/DDBJ whole genome shotgun (WGS) entry which is preliminary data.</text>
</comment>
<evidence type="ECO:0000313" key="2">
    <source>
        <dbReference type="Proteomes" id="UP000011777"/>
    </source>
</evidence>